<organism evidence="2 3">
    <name type="scientific">Dryococelus australis</name>
    <dbReference type="NCBI Taxonomy" id="614101"/>
    <lineage>
        <taxon>Eukaryota</taxon>
        <taxon>Metazoa</taxon>
        <taxon>Ecdysozoa</taxon>
        <taxon>Arthropoda</taxon>
        <taxon>Hexapoda</taxon>
        <taxon>Insecta</taxon>
        <taxon>Pterygota</taxon>
        <taxon>Neoptera</taxon>
        <taxon>Polyneoptera</taxon>
        <taxon>Phasmatodea</taxon>
        <taxon>Verophasmatodea</taxon>
        <taxon>Anareolatae</taxon>
        <taxon>Phasmatidae</taxon>
        <taxon>Eurycanthinae</taxon>
        <taxon>Dryococelus</taxon>
    </lineage>
</organism>
<sequence length="1183" mass="131983">MPSGSVLRHETVPNRGVAGPPPPFLITAEAQSEGSPGPCEGPLPPRRSHVKCRRKEKLTLSPSQTHQNILGQCYSSYRVAEYSQQTLVPNADNPPTTLPAQTPGQSFLVKAEAKPEHPVNLFAKGLGKGVACSEVRCGDCVVNCELTIETFYKVQKYRIRMRLARGGRLKERMWASAWQGAGYCIEVEGKDVGIRLARGGRLKERMWASAWQGEGYTYTVPKKRPLKVVARPWPGEQAMRTAPDLNTCRWYDIRCYTSCPTTPLVGGISRGFPVCPALSFRHCSILTSISLTGARDLAVTSRQNLFAHPAGSPRCIQPGAGRVSYSQGDAIATSLPFVGDSTGNGGSLERGKYVAYLVLRADECELIRERSSAGMQWRDKREFSEKTRNQRRRPARFPLAKILERPRRESNPVCLGEKRRFYADRFPNGLPADKKTFRNMELLPLFVANFAGRISLSTPVKIYAGRSGDILLSWRGSLSLVAGTLMEQGQHSTYSPFTVTSAFSEALLKFYFQDVPPPRLIQKDRINREWTIPKAACSARRLSNSPDERRVTEAYNILNNVGERKRGQFDCYGEHIAGHLRKLDTRKIQAKPTLLTNLHSSALTQSSRIRRAPQVSLYSAHESPMHENDQQMLYSANASAIQQISQTLPCYPHTSHVPGNTQVSLSSASSTSTSTTPQALPNSHPTGMLTSPNNEDVMYSSEGPILPNASVTGLLTRRPIRRLNAPRTPCEHAALHKASCRMLLAFVCDSGCIEPSRWSERLIYNCDRPPSREFMTVGSSVDWAASSERRRARRATSGTESGPAGGKSATSNNREVKSATGGLDYWNGCTRRKIKRLLNYKIATGKMVVTGSKMADDRSTMDDDANKTHAMTSVNVKFDYKQYSRNKMADSLRHKPRLRTNPRVLSPQPLPSNLQFTLRKLVLAQHSTHSAHRPGTSKYSGVRRNLMYCGHSRESGEATITHVLSHPLHYKVQVADIIHRLGLSREVTARGVVDEGKCRKLMTRFLSQQWRLLDSSFAMRIADLSAGLSYMRIKYVIAPTRKALNWRAVFSLCCVYPYDCKRSAHMTLVHKFRERTCISRSLQGSPSARSRHQPQRFVCTNCGRTLTDGARFSAKKEWGKVLSQDQPAAVISENHGKPNSGWLVLDSKPRPSKRVSEGKPLRCVRPSCANRRRSFRFVGPREV</sequence>
<dbReference type="EMBL" id="JARBHB010000005">
    <property type="protein sequence ID" value="KAJ8884521.1"/>
    <property type="molecule type" value="Genomic_DNA"/>
</dbReference>
<feature type="compositionally biased region" description="Polar residues" evidence="1">
    <location>
        <begin position="677"/>
        <end position="694"/>
    </location>
</feature>
<name>A0ABQ9HJJ0_9NEOP</name>
<evidence type="ECO:0000313" key="3">
    <source>
        <dbReference type="Proteomes" id="UP001159363"/>
    </source>
</evidence>
<accession>A0ABQ9HJJ0</accession>
<reference evidence="2 3" key="1">
    <citation type="submission" date="2023-02" db="EMBL/GenBank/DDBJ databases">
        <title>LHISI_Scaffold_Assembly.</title>
        <authorList>
            <person name="Stuart O.P."/>
            <person name="Cleave R."/>
            <person name="Magrath M.J.L."/>
            <person name="Mikheyev A.S."/>
        </authorList>
    </citation>
    <scope>NUCLEOTIDE SEQUENCE [LARGE SCALE GENOMIC DNA]</scope>
    <source>
        <strain evidence="2">Daus_M_001</strain>
        <tissue evidence="2">Leg muscle</tissue>
    </source>
</reference>
<feature type="region of interest" description="Disordered" evidence="1">
    <location>
        <begin position="785"/>
        <end position="815"/>
    </location>
</feature>
<evidence type="ECO:0000256" key="1">
    <source>
        <dbReference type="SAM" id="MobiDB-lite"/>
    </source>
</evidence>
<feature type="region of interest" description="Disordered" evidence="1">
    <location>
        <begin position="1"/>
        <end position="48"/>
    </location>
</feature>
<protein>
    <submittedName>
        <fullName evidence="2">Uncharacterized protein</fullName>
    </submittedName>
</protein>
<gene>
    <name evidence="2" type="ORF">PR048_016378</name>
</gene>
<evidence type="ECO:0000313" key="2">
    <source>
        <dbReference type="EMBL" id="KAJ8884521.1"/>
    </source>
</evidence>
<comment type="caution">
    <text evidence="2">The sequence shown here is derived from an EMBL/GenBank/DDBJ whole genome shotgun (WGS) entry which is preliminary data.</text>
</comment>
<dbReference type="Proteomes" id="UP001159363">
    <property type="component" value="Chromosome 4"/>
</dbReference>
<feature type="compositionally biased region" description="Low complexity" evidence="1">
    <location>
        <begin position="664"/>
        <end position="676"/>
    </location>
</feature>
<proteinExistence type="predicted"/>
<feature type="region of interest" description="Disordered" evidence="1">
    <location>
        <begin position="652"/>
        <end position="697"/>
    </location>
</feature>
<keyword evidence="3" id="KW-1185">Reference proteome</keyword>